<dbReference type="AlphaFoldDB" id="A0A9D1EZM5"/>
<evidence type="ECO:0000256" key="1">
    <source>
        <dbReference type="SAM" id="Coils"/>
    </source>
</evidence>
<reference evidence="3" key="2">
    <citation type="journal article" date="2021" name="PeerJ">
        <title>Extensive microbial diversity within the chicken gut microbiome revealed by metagenomics and culture.</title>
        <authorList>
            <person name="Gilroy R."/>
            <person name="Ravi A."/>
            <person name="Getino M."/>
            <person name="Pursley I."/>
            <person name="Horton D.L."/>
            <person name="Alikhan N.F."/>
            <person name="Baker D."/>
            <person name="Gharbi K."/>
            <person name="Hall N."/>
            <person name="Watson M."/>
            <person name="Adriaenssens E.M."/>
            <person name="Foster-Nyarko E."/>
            <person name="Jarju S."/>
            <person name="Secka A."/>
            <person name="Antonio M."/>
            <person name="Oren A."/>
            <person name="Chaudhuri R.R."/>
            <person name="La Ragione R."/>
            <person name="Hildebrand F."/>
            <person name="Pallen M.J."/>
        </authorList>
    </citation>
    <scope>NUCLEOTIDE SEQUENCE</scope>
    <source>
        <strain evidence="3">6276</strain>
    </source>
</reference>
<reference evidence="3" key="1">
    <citation type="submission" date="2020-10" db="EMBL/GenBank/DDBJ databases">
        <authorList>
            <person name="Gilroy R."/>
        </authorList>
    </citation>
    <scope>NUCLEOTIDE SEQUENCE</scope>
    <source>
        <strain evidence="3">6276</strain>
    </source>
</reference>
<dbReference type="EMBL" id="DVIU01000165">
    <property type="protein sequence ID" value="HIS36639.1"/>
    <property type="molecule type" value="Genomic_DNA"/>
</dbReference>
<name>A0A9D1EZM5_9BACT</name>
<protein>
    <submittedName>
        <fullName evidence="3">Uncharacterized protein</fullName>
    </submittedName>
</protein>
<keyword evidence="2" id="KW-0812">Transmembrane</keyword>
<keyword evidence="2" id="KW-1133">Transmembrane helix</keyword>
<evidence type="ECO:0000313" key="3">
    <source>
        <dbReference type="EMBL" id="HIS36639.1"/>
    </source>
</evidence>
<proteinExistence type="predicted"/>
<accession>A0A9D1EZM5</accession>
<feature type="coiled-coil region" evidence="1">
    <location>
        <begin position="168"/>
        <end position="202"/>
    </location>
</feature>
<feature type="transmembrane region" description="Helical" evidence="2">
    <location>
        <begin position="131"/>
        <end position="147"/>
    </location>
</feature>
<evidence type="ECO:0000313" key="4">
    <source>
        <dbReference type="Proteomes" id="UP000823928"/>
    </source>
</evidence>
<feature type="transmembrane region" description="Helical" evidence="2">
    <location>
        <begin position="93"/>
        <end position="111"/>
    </location>
</feature>
<comment type="caution">
    <text evidence="3">The sequence shown here is derived from an EMBL/GenBank/DDBJ whole genome shotgun (WGS) entry which is preliminary data.</text>
</comment>
<organism evidence="3 4">
    <name type="scientific">Candidatus Scatousia excrementigallinarum</name>
    <dbReference type="NCBI Taxonomy" id="2840935"/>
    <lineage>
        <taxon>Bacteria</taxon>
        <taxon>Candidatus Scatousia</taxon>
    </lineage>
</organism>
<keyword evidence="1" id="KW-0175">Coiled coil</keyword>
<evidence type="ECO:0000256" key="2">
    <source>
        <dbReference type="SAM" id="Phobius"/>
    </source>
</evidence>
<keyword evidence="2" id="KW-0472">Membrane</keyword>
<gene>
    <name evidence="3" type="ORF">IAC10_08435</name>
</gene>
<dbReference type="Proteomes" id="UP000823928">
    <property type="component" value="Unassembled WGS sequence"/>
</dbReference>
<sequence>MNVTLNTYSPQQKYNNYYQSNNKKYNAPAFTGGVEQVAESVTKKSKFFSSILQKGTDIFNRTSEFFANKVIPPLFDNKVTNKITNAVKDSDNLFSHFLAIGSLITSGMYIYKTLTMDEEKMDKDRKKTLAVNQFLTFVLSTAGAYMLDSSLSDWWSKLTVRYAANQCKDEKLSLVDEFKKEIAQAKKDNEKIKLDNEALKAAAKKEGRKIVKEELTEYKKVKADKFLEERIGKYLGTKDEVDLLNKKIKGMGKLKTMLVFALVYRYIVPVAVTKPANILCEKYLAHKKEKQAEKAKA</sequence>